<gene>
    <name evidence="5" type="ORF">J0654_08860</name>
</gene>
<evidence type="ECO:0000256" key="2">
    <source>
        <dbReference type="SAM" id="Phobius"/>
    </source>
</evidence>
<dbReference type="Proteomes" id="UP000664807">
    <property type="component" value="Unassembled WGS sequence"/>
</dbReference>
<dbReference type="Pfam" id="PF05569">
    <property type="entry name" value="Peptidase_M56"/>
    <property type="match status" value="1"/>
</dbReference>
<dbReference type="InterPro" id="IPR039426">
    <property type="entry name" value="TonB-dep_rcpt-like"/>
</dbReference>
<evidence type="ECO:0000256" key="1">
    <source>
        <dbReference type="PROSITE-ProRule" id="PRU01360"/>
    </source>
</evidence>
<feature type="domain" description="TonB-dependent receptor plug" evidence="4">
    <location>
        <begin position="520"/>
        <end position="583"/>
    </location>
</feature>
<dbReference type="Gene3D" id="2.170.130.10">
    <property type="entry name" value="TonB-dependent receptor, plug domain"/>
    <property type="match status" value="1"/>
</dbReference>
<dbReference type="EMBL" id="JAFLNM010000001">
    <property type="protein sequence ID" value="MBO0341755.1"/>
    <property type="molecule type" value="Genomic_DNA"/>
</dbReference>
<keyword evidence="1 2" id="KW-0812">Transmembrane</keyword>
<dbReference type="CDD" id="cd07341">
    <property type="entry name" value="M56_BlaR1_MecR1_like"/>
    <property type="match status" value="1"/>
</dbReference>
<accession>A0ABS3FGB9</accession>
<evidence type="ECO:0000259" key="3">
    <source>
        <dbReference type="Pfam" id="PF05569"/>
    </source>
</evidence>
<feature type="transmembrane region" description="Helical" evidence="2">
    <location>
        <begin position="90"/>
        <end position="108"/>
    </location>
</feature>
<keyword evidence="5" id="KW-0675">Receptor</keyword>
<keyword evidence="1" id="KW-0998">Cell outer membrane</keyword>
<reference evidence="5 6" key="1">
    <citation type="submission" date="2021-03" db="EMBL/GenBank/DDBJ databases">
        <title>Muricauda lutimaris sp. nov. and Muricauda ruestringensis sp. nov, two marine members of the Flavobacteriaceae isolated from deep sea sediments of Western Pacific.</title>
        <authorList>
            <person name="Zhao S."/>
            <person name="Liu R."/>
        </authorList>
    </citation>
    <scope>NUCLEOTIDE SEQUENCE [LARGE SCALE GENOMIC DNA]</scope>
    <source>
        <strain evidence="5 6">BC31-3-A3</strain>
    </source>
</reference>
<organism evidence="5 6">
    <name type="scientific">Flagellimonas profundi</name>
    <dbReference type="NCBI Taxonomy" id="2915620"/>
    <lineage>
        <taxon>Bacteria</taxon>
        <taxon>Pseudomonadati</taxon>
        <taxon>Bacteroidota</taxon>
        <taxon>Flavobacteriia</taxon>
        <taxon>Flavobacteriales</taxon>
        <taxon>Flavobacteriaceae</taxon>
        <taxon>Flagellimonas</taxon>
    </lineage>
</organism>
<feature type="domain" description="Peptidase M56" evidence="3">
    <location>
        <begin position="153"/>
        <end position="254"/>
    </location>
</feature>
<keyword evidence="1" id="KW-1134">Transmembrane beta strand</keyword>
<comment type="subcellular location">
    <subcellularLocation>
        <location evidence="1">Cell outer membrane</location>
        <topology evidence="1">Multi-pass membrane protein</topology>
    </subcellularLocation>
</comment>
<protein>
    <submittedName>
        <fullName evidence="5">TonB-dependent receptor plug domain-containing protein</fullName>
    </submittedName>
</protein>
<dbReference type="PANTHER" id="PTHR34978">
    <property type="entry name" value="POSSIBLE SENSOR-TRANSDUCER PROTEIN BLAR"/>
    <property type="match status" value="1"/>
</dbReference>
<sequence>MESIYMYFLQSALISGGFLAVYHIFLKQETFFKENRLFLLSGLVLSFVFPLIKIQKTIVVSKPVLVQATDTGTRTISTIAESNLFTPQNVLFTVYITISAFLFVKFLFKLISLKHLAKDAQKRRETPFMHLETEKNISPFSFFNYLFYNPRLFEANELHSVLEHEKVHARQYHTVDILLLEILKILFWFNPVLWVYKSAVRENLEYLADHFAIAQTGDKKSYQYLMLKQAVDTQEYALANSFYNSLIKKRIVMLNQNQSKKINILKTLVVTPLLGLFLVSFSIEETYLYKEPDSVENLMKGETVKDNKTVELTIDKNTSDAELDNIKKDLAKDGIDFSYTTVRNDDREIISITLNLSGKNSEGKTFSGNYNSNSDGPINPITVLYDDENNAVSFWNAHKETEVRIHKMGKGNVSWSTSDEKEIIVKKVDGKRKVIINGEEVSEDKLHSMDVHLDSEDGKESVFIVKRNGDDKNVKIEKLGNKKDGVHVMKIIDSDDDEVEVKKSTNVMIIKDSDDDEVISGDDDGRFFYIKSDGKQAPLYIIDGKKVKSKDLEKISPEDIENVNVFKGDKAIEKYGKKAKNGVVEITTKKGN</sequence>
<evidence type="ECO:0000313" key="5">
    <source>
        <dbReference type="EMBL" id="MBO0341755.1"/>
    </source>
</evidence>
<evidence type="ECO:0000259" key="4">
    <source>
        <dbReference type="Pfam" id="PF07715"/>
    </source>
</evidence>
<dbReference type="PANTHER" id="PTHR34978:SF3">
    <property type="entry name" value="SLR0241 PROTEIN"/>
    <property type="match status" value="1"/>
</dbReference>
<feature type="transmembrane region" description="Helical" evidence="2">
    <location>
        <begin position="263"/>
        <end position="283"/>
    </location>
</feature>
<dbReference type="InterPro" id="IPR037066">
    <property type="entry name" value="Plug_dom_sf"/>
</dbReference>
<dbReference type="RefSeq" id="WP_207027828.1">
    <property type="nucleotide sequence ID" value="NZ_JAFLNM010000001.1"/>
</dbReference>
<keyword evidence="6" id="KW-1185">Reference proteome</keyword>
<feature type="transmembrane region" description="Helical" evidence="2">
    <location>
        <begin position="37"/>
        <end position="54"/>
    </location>
</feature>
<dbReference type="InterPro" id="IPR052173">
    <property type="entry name" value="Beta-lactam_resp_regulator"/>
</dbReference>
<dbReference type="Pfam" id="PF07715">
    <property type="entry name" value="Plug"/>
    <property type="match status" value="1"/>
</dbReference>
<comment type="similarity">
    <text evidence="1">Belongs to the TonB-dependent receptor family.</text>
</comment>
<dbReference type="PROSITE" id="PS52016">
    <property type="entry name" value="TONB_DEPENDENT_REC_3"/>
    <property type="match status" value="1"/>
</dbReference>
<comment type="caution">
    <text evidence="5">The sequence shown here is derived from an EMBL/GenBank/DDBJ whole genome shotgun (WGS) entry which is preliminary data.</text>
</comment>
<dbReference type="InterPro" id="IPR012910">
    <property type="entry name" value="Plug_dom"/>
</dbReference>
<keyword evidence="1 2" id="KW-0472">Membrane</keyword>
<proteinExistence type="inferred from homology"/>
<keyword evidence="2" id="KW-1133">Transmembrane helix</keyword>
<evidence type="ECO:0000313" key="6">
    <source>
        <dbReference type="Proteomes" id="UP000664807"/>
    </source>
</evidence>
<keyword evidence="1" id="KW-0813">Transport</keyword>
<feature type="transmembrane region" description="Helical" evidence="2">
    <location>
        <begin position="6"/>
        <end position="25"/>
    </location>
</feature>
<dbReference type="InterPro" id="IPR008756">
    <property type="entry name" value="Peptidase_M56"/>
</dbReference>
<dbReference type="SUPFAM" id="SSF56935">
    <property type="entry name" value="Porins"/>
    <property type="match status" value="1"/>
</dbReference>
<name>A0ABS3FGB9_9FLAO</name>